<evidence type="ECO:0000313" key="11">
    <source>
        <dbReference type="EMBL" id="MBB5131714.1"/>
    </source>
</evidence>
<dbReference type="InterPro" id="IPR034746">
    <property type="entry name" value="POTRA"/>
</dbReference>
<keyword evidence="5 9" id="KW-1133">Transmembrane helix</keyword>
<feature type="compositionally biased region" description="Basic and acidic residues" evidence="8">
    <location>
        <begin position="28"/>
        <end position="37"/>
    </location>
</feature>
<dbReference type="Pfam" id="PF08478">
    <property type="entry name" value="POTRA_1"/>
    <property type="match status" value="1"/>
</dbReference>
<evidence type="ECO:0000256" key="7">
    <source>
        <dbReference type="ARBA" id="ARBA00023306"/>
    </source>
</evidence>
<feature type="compositionally biased region" description="Acidic residues" evidence="8">
    <location>
        <begin position="38"/>
        <end position="48"/>
    </location>
</feature>
<evidence type="ECO:0000256" key="6">
    <source>
        <dbReference type="ARBA" id="ARBA00023136"/>
    </source>
</evidence>
<comment type="caution">
    <text evidence="11">The sequence shown here is derived from an EMBL/GenBank/DDBJ whole genome shotgun (WGS) entry which is preliminary data.</text>
</comment>
<comment type="subcellular location">
    <subcellularLocation>
        <location evidence="1">Membrane</location>
    </subcellularLocation>
</comment>
<evidence type="ECO:0000256" key="9">
    <source>
        <dbReference type="SAM" id="Phobius"/>
    </source>
</evidence>
<evidence type="ECO:0000256" key="2">
    <source>
        <dbReference type="ARBA" id="ARBA00022475"/>
    </source>
</evidence>
<dbReference type="InterPro" id="IPR013685">
    <property type="entry name" value="POTRA_FtsQ_type"/>
</dbReference>
<evidence type="ECO:0000313" key="12">
    <source>
        <dbReference type="Proteomes" id="UP000578449"/>
    </source>
</evidence>
<dbReference type="InterPro" id="IPR050487">
    <property type="entry name" value="FtsQ_DivIB"/>
</dbReference>
<keyword evidence="6 9" id="KW-0472">Membrane</keyword>
<feature type="transmembrane region" description="Helical" evidence="9">
    <location>
        <begin position="61"/>
        <end position="84"/>
    </location>
</feature>
<name>A0A840NSQ3_9ACTN</name>
<keyword evidence="2" id="KW-1003">Cell membrane</keyword>
<dbReference type="InterPro" id="IPR005548">
    <property type="entry name" value="Cell_div_FtsQ/DivIB_C"/>
</dbReference>
<accession>A0A840NSQ3</accession>
<dbReference type="Proteomes" id="UP000578449">
    <property type="component" value="Unassembled WGS sequence"/>
</dbReference>
<feature type="domain" description="POTRA" evidence="10">
    <location>
        <begin position="84"/>
        <end position="152"/>
    </location>
</feature>
<keyword evidence="4 9" id="KW-0812">Transmembrane</keyword>
<evidence type="ECO:0000256" key="5">
    <source>
        <dbReference type="ARBA" id="ARBA00022989"/>
    </source>
</evidence>
<evidence type="ECO:0000256" key="3">
    <source>
        <dbReference type="ARBA" id="ARBA00022618"/>
    </source>
</evidence>
<keyword evidence="7" id="KW-0131">Cell cycle</keyword>
<evidence type="ECO:0000256" key="8">
    <source>
        <dbReference type="SAM" id="MobiDB-lite"/>
    </source>
</evidence>
<proteinExistence type="predicted"/>
<sequence length="275" mass="29246">MTSERDEAGPAPGSPAGGRAATAPEPGEYDRHDRYDPPYDDEPGEAGDDAGRGGRRWWRTVLLALLTAGVVGSATWVVFFSPVLGVREIEVVGNLTVPSEQITRSAGVADGHPLATVDLAAVRGRVLAIRRIESAEVRREWPGTLRIDVVEREPVAVLQVAGKAALIDRYAVVTEVRTVAPPRLPILHVNNPATGDPATRAALAVIVSLPEALSAKVAEVRATTAEDVTLTLGDGRTVIWGGADRPREKASILTTLLRRPAKAYNVSSPEVVTVR</sequence>
<dbReference type="Gene3D" id="3.10.20.310">
    <property type="entry name" value="membrane protein fhac"/>
    <property type="match status" value="1"/>
</dbReference>
<keyword evidence="3 11" id="KW-0132">Cell division</keyword>
<evidence type="ECO:0000256" key="1">
    <source>
        <dbReference type="ARBA" id="ARBA00004370"/>
    </source>
</evidence>
<evidence type="ECO:0000256" key="4">
    <source>
        <dbReference type="ARBA" id="ARBA00022692"/>
    </source>
</evidence>
<dbReference type="GO" id="GO:0051301">
    <property type="term" value="P:cell division"/>
    <property type="evidence" value="ECO:0007669"/>
    <property type="project" value="UniProtKB-KW"/>
</dbReference>
<dbReference type="PANTHER" id="PTHR37820:SF1">
    <property type="entry name" value="CELL DIVISION PROTEIN FTSQ"/>
    <property type="match status" value="1"/>
</dbReference>
<dbReference type="RefSeq" id="WP_312924034.1">
    <property type="nucleotide sequence ID" value="NZ_BAABIX010000009.1"/>
</dbReference>
<evidence type="ECO:0000259" key="10">
    <source>
        <dbReference type="PROSITE" id="PS51779"/>
    </source>
</evidence>
<dbReference type="GO" id="GO:0005886">
    <property type="term" value="C:plasma membrane"/>
    <property type="evidence" value="ECO:0007669"/>
    <property type="project" value="TreeGrafter"/>
</dbReference>
<protein>
    <submittedName>
        <fullName evidence="11">Cell division protein FtsQ</fullName>
    </submittedName>
</protein>
<reference evidence="11 12" key="1">
    <citation type="submission" date="2020-08" db="EMBL/GenBank/DDBJ databases">
        <title>Genomic Encyclopedia of Type Strains, Phase IV (KMG-IV): sequencing the most valuable type-strain genomes for metagenomic binning, comparative biology and taxonomic classification.</title>
        <authorList>
            <person name="Goeker M."/>
        </authorList>
    </citation>
    <scope>NUCLEOTIDE SEQUENCE [LARGE SCALE GENOMIC DNA]</scope>
    <source>
        <strain evidence="11 12">DSM 45615</strain>
    </source>
</reference>
<dbReference type="Pfam" id="PF03799">
    <property type="entry name" value="FtsQ_DivIB_C"/>
    <property type="match status" value="1"/>
</dbReference>
<feature type="region of interest" description="Disordered" evidence="8">
    <location>
        <begin position="1"/>
        <end position="51"/>
    </location>
</feature>
<dbReference type="PANTHER" id="PTHR37820">
    <property type="entry name" value="CELL DIVISION PROTEIN DIVIB"/>
    <property type="match status" value="1"/>
</dbReference>
<dbReference type="AlphaFoldDB" id="A0A840NSQ3"/>
<organism evidence="11 12">
    <name type="scientific">Thermocatellispora tengchongensis</name>
    <dbReference type="NCBI Taxonomy" id="1073253"/>
    <lineage>
        <taxon>Bacteria</taxon>
        <taxon>Bacillati</taxon>
        <taxon>Actinomycetota</taxon>
        <taxon>Actinomycetes</taxon>
        <taxon>Streptosporangiales</taxon>
        <taxon>Streptosporangiaceae</taxon>
        <taxon>Thermocatellispora</taxon>
    </lineage>
</organism>
<dbReference type="PROSITE" id="PS51779">
    <property type="entry name" value="POTRA"/>
    <property type="match status" value="1"/>
</dbReference>
<keyword evidence="12" id="KW-1185">Reference proteome</keyword>
<gene>
    <name evidence="11" type="ORF">HNP84_001427</name>
</gene>
<dbReference type="EMBL" id="JACHGN010000003">
    <property type="protein sequence ID" value="MBB5131714.1"/>
    <property type="molecule type" value="Genomic_DNA"/>
</dbReference>